<evidence type="ECO:0000256" key="4">
    <source>
        <dbReference type="ARBA" id="ARBA00022490"/>
    </source>
</evidence>
<sequence>MTPVVELLLSGAPVTVATAQETHALGVQLGRLLLAGDLVLLTGGLAAGKTTFTQGIGEGLGVRGPITSPTFVIARVHPNLGAGPALVHVDAYRLEGLAELDDLDLDADLESVVTVVEWGHGLAESLSEDRLQISLSGADEPAQGAELEPGAPELATDPDGDQPRVVQASSHGARWTQGG</sequence>
<name>A0ABY4YHH9_9MICO</name>
<evidence type="ECO:0000256" key="6">
    <source>
        <dbReference type="ARBA" id="ARBA00022723"/>
    </source>
</evidence>
<evidence type="ECO:0000256" key="10">
    <source>
        <dbReference type="ARBA" id="ARBA00024908"/>
    </source>
</evidence>
<evidence type="ECO:0000256" key="12">
    <source>
        <dbReference type="SAM" id="MobiDB-lite"/>
    </source>
</evidence>
<keyword evidence="6" id="KW-0479">Metal-binding</keyword>
<accession>A0ABY4YHH9</accession>
<evidence type="ECO:0000256" key="1">
    <source>
        <dbReference type="ARBA" id="ARBA00004496"/>
    </source>
</evidence>
<dbReference type="SUPFAM" id="SSF52540">
    <property type="entry name" value="P-loop containing nucleoside triphosphate hydrolases"/>
    <property type="match status" value="1"/>
</dbReference>
<keyword evidence="4" id="KW-0963">Cytoplasm</keyword>
<evidence type="ECO:0000313" key="13">
    <source>
        <dbReference type="EMBL" id="USQ75725.1"/>
    </source>
</evidence>
<evidence type="ECO:0000256" key="5">
    <source>
        <dbReference type="ARBA" id="ARBA00022694"/>
    </source>
</evidence>
<keyword evidence="8" id="KW-0067">ATP-binding</keyword>
<organism evidence="13 14">
    <name type="scientific">Ornithinimicrobium cryptoxanthini</name>
    <dbReference type="NCBI Taxonomy" id="2934161"/>
    <lineage>
        <taxon>Bacteria</taxon>
        <taxon>Bacillati</taxon>
        <taxon>Actinomycetota</taxon>
        <taxon>Actinomycetes</taxon>
        <taxon>Micrococcales</taxon>
        <taxon>Ornithinimicrobiaceae</taxon>
        <taxon>Ornithinimicrobium</taxon>
    </lineage>
</organism>
<keyword evidence="7" id="KW-0547">Nucleotide-binding</keyword>
<keyword evidence="14" id="KW-1185">Reference proteome</keyword>
<comment type="subcellular location">
    <subcellularLocation>
        <location evidence="1">Cytoplasm</location>
    </subcellularLocation>
</comment>
<evidence type="ECO:0000256" key="8">
    <source>
        <dbReference type="ARBA" id="ARBA00022840"/>
    </source>
</evidence>
<evidence type="ECO:0000256" key="2">
    <source>
        <dbReference type="ARBA" id="ARBA00007599"/>
    </source>
</evidence>
<reference evidence="13" key="1">
    <citation type="submission" date="2022-06" db="EMBL/GenBank/DDBJ databases">
        <title>Ornithinimicrobium JY.X270.</title>
        <authorList>
            <person name="Huang Y."/>
        </authorList>
    </citation>
    <scope>NUCLEOTIDE SEQUENCE</scope>
    <source>
        <strain evidence="13">JY.X270</strain>
    </source>
</reference>
<keyword evidence="5" id="KW-0819">tRNA processing</keyword>
<feature type="region of interest" description="Disordered" evidence="12">
    <location>
        <begin position="136"/>
        <end position="179"/>
    </location>
</feature>
<dbReference type="PANTHER" id="PTHR33540:SF2">
    <property type="entry name" value="TRNA THREONYLCARBAMOYLADENOSINE BIOSYNTHESIS PROTEIN TSAE"/>
    <property type="match status" value="1"/>
</dbReference>
<keyword evidence="9" id="KW-0460">Magnesium</keyword>
<evidence type="ECO:0000256" key="3">
    <source>
        <dbReference type="ARBA" id="ARBA00019010"/>
    </source>
</evidence>
<dbReference type="InterPro" id="IPR027417">
    <property type="entry name" value="P-loop_NTPase"/>
</dbReference>
<dbReference type="Pfam" id="PF02367">
    <property type="entry name" value="TsaE"/>
    <property type="match status" value="1"/>
</dbReference>
<dbReference type="NCBIfam" id="TIGR00150">
    <property type="entry name" value="T6A_YjeE"/>
    <property type="match status" value="1"/>
</dbReference>
<dbReference type="EMBL" id="CP099490">
    <property type="protein sequence ID" value="USQ75725.1"/>
    <property type="molecule type" value="Genomic_DNA"/>
</dbReference>
<gene>
    <name evidence="13" type="primary">tsaE</name>
    <name evidence="13" type="ORF">NF557_14090</name>
</gene>
<proteinExistence type="inferred from homology"/>
<evidence type="ECO:0000256" key="7">
    <source>
        <dbReference type="ARBA" id="ARBA00022741"/>
    </source>
</evidence>
<dbReference type="PANTHER" id="PTHR33540">
    <property type="entry name" value="TRNA THREONYLCARBAMOYLADENOSINE BIOSYNTHESIS PROTEIN TSAE"/>
    <property type="match status" value="1"/>
</dbReference>
<dbReference type="RefSeq" id="WP_252620172.1">
    <property type="nucleotide sequence ID" value="NZ_CP099490.1"/>
</dbReference>
<evidence type="ECO:0000256" key="11">
    <source>
        <dbReference type="ARBA" id="ARBA00032441"/>
    </source>
</evidence>
<comment type="function">
    <text evidence="10">Required for the formation of a threonylcarbamoyl group on adenosine at position 37 (t(6)A37) in tRNAs that read codons beginning with adenine. Is involved in the transfer of the threonylcarbamoyl moiety of threonylcarbamoyl-AMP (TC-AMP) to the N6 group of A37, together with TsaD and TsaB. TsaE seems to play an indirect role in the t(6)A biosynthesis pathway, possibly in regulating the core enzymatic function of TsaD.</text>
</comment>
<evidence type="ECO:0000313" key="14">
    <source>
        <dbReference type="Proteomes" id="UP001056535"/>
    </source>
</evidence>
<comment type="similarity">
    <text evidence="2">Belongs to the TsaE family.</text>
</comment>
<dbReference type="Gene3D" id="3.40.50.300">
    <property type="entry name" value="P-loop containing nucleotide triphosphate hydrolases"/>
    <property type="match status" value="1"/>
</dbReference>
<dbReference type="Proteomes" id="UP001056535">
    <property type="component" value="Chromosome"/>
</dbReference>
<dbReference type="InterPro" id="IPR003442">
    <property type="entry name" value="T6A_TsaE"/>
</dbReference>
<evidence type="ECO:0000256" key="9">
    <source>
        <dbReference type="ARBA" id="ARBA00022842"/>
    </source>
</evidence>
<protein>
    <recommendedName>
        <fullName evidence="3">tRNA threonylcarbamoyladenosine biosynthesis protein TsaE</fullName>
    </recommendedName>
    <alternativeName>
        <fullName evidence="11">t(6)A37 threonylcarbamoyladenosine biosynthesis protein TsaE</fullName>
    </alternativeName>
</protein>